<organism evidence="8">
    <name type="scientific">Nicotiana tabacum</name>
    <name type="common">Common tobacco</name>
    <dbReference type="NCBI Taxonomy" id="4097"/>
    <lineage>
        <taxon>Eukaryota</taxon>
        <taxon>Viridiplantae</taxon>
        <taxon>Streptophyta</taxon>
        <taxon>Embryophyta</taxon>
        <taxon>Tracheophyta</taxon>
        <taxon>Spermatophyta</taxon>
        <taxon>Magnoliopsida</taxon>
        <taxon>eudicotyledons</taxon>
        <taxon>Gunneridae</taxon>
        <taxon>Pentapetalae</taxon>
        <taxon>asterids</taxon>
        <taxon>lamiids</taxon>
        <taxon>Solanales</taxon>
        <taxon>Solanaceae</taxon>
        <taxon>Nicotianoideae</taxon>
        <taxon>Nicotianeae</taxon>
        <taxon>Nicotiana</taxon>
    </lineage>
</organism>
<dbReference type="SUPFAM" id="SSF56112">
    <property type="entry name" value="Protein kinase-like (PK-like)"/>
    <property type="match status" value="1"/>
</dbReference>
<dbReference type="OrthoDB" id="1302592at2759"/>
<keyword evidence="1" id="KW-0723">Serine/threonine-protein kinase</keyword>
<evidence type="ECO:0000256" key="5">
    <source>
        <dbReference type="ARBA" id="ARBA00022840"/>
    </source>
</evidence>
<dbReference type="InterPro" id="IPR008271">
    <property type="entry name" value="Ser/Thr_kinase_AS"/>
</dbReference>
<dbReference type="InterPro" id="IPR050117">
    <property type="entry name" value="MAPK"/>
</dbReference>
<name>A0A1S4AH73_TOBAC</name>
<feature type="region of interest" description="Disordered" evidence="6">
    <location>
        <begin position="160"/>
        <end position="197"/>
    </location>
</feature>
<evidence type="ECO:0000256" key="4">
    <source>
        <dbReference type="ARBA" id="ARBA00022777"/>
    </source>
</evidence>
<sequence length="318" mass="36291">MDDALIDAFYHEHTLGNRVGGTFTAHAIDNIVKEMQSKFPDKVFTKERVHNRMRNIKIKFSKCYDTFQNGMSGFAWDSSTNMWNAESEPEAAEWRNKPIRNYDKLIELYGRDRATGKQAETEVDMVKRGARNNLRKSSDSSLTIDEVDELISTNVASLENIEEHGQHEQYQSTQKVRKSNAYSEVPTSSRNKNSKHDHLEGMANMLRGGMNNLANAINRLSTMPSIPKNEIWQMLLRGVKYLHSANILHRDLKPGNLLINAYYDLKICDFGLACTSNGKGQFMTKYVVARWYRAPELLLCCDNYGTSINVWSVGCIFA</sequence>
<dbReference type="InterPro" id="IPR024752">
    <property type="entry name" value="Myb/SANT-like_dom"/>
</dbReference>
<dbReference type="FunFam" id="1.10.510.10:FF:000624">
    <property type="entry name" value="Mitogen-activated protein kinase"/>
    <property type="match status" value="1"/>
</dbReference>
<evidence type="ECO:0000256" key="3">
    <source>
        <dbReference type="ARBA" id="ARBA00022741"/>
    </source>
</evidence>
<dbReference type="PROSITE" id="PS00108">
    <property type="entry name" value="PROTEIN_KINASE_ST"/>
    <property type="match status" value="1"/>
</dbReference>
<dbReference type="Gene3D" id="1.10.510.10">
    <property type="entry name" value="Transferase(Phosphotransferase) domain 1"/>
    <property type="match status" value="1"/>
</dbReference>
<dbReference type="OMA" id="HATREWE"/>
<reference evidence="8" key="1">
    <citation type="submission" date="2025-08" db="UniProtKB">
        <authorList>
            <consortium name="RefSeq"/>
        </authorList>
    </citation>
    <scope>IDENTIFICATION</scope>
</reference>
<dbReference type="KEGG" id="nta:107797610"/>
<feature type="compositionally biased region" description="Polar residues" evidence="6">
    <location>
        <begin position="168"/>
        <end position="191"/>
    </location>
</feature>
<dbReference type="GO" id="GO:0005524">
    <property type="term" value="F:ATP binding"/>
    <property type="evidence" value="ECO:0007669"/>
    <property type="project" value="UniProtKB-KW"/>
</dbReference>
<gene>
    <name evidence="8" type="primary">LOC107797610</name>
</gene>
<keyword evidence="3" id="KW-0547">Nucleotide-binding</keyword>
<evidence type="ECO:0000256" key="1">
    <source>
        <dbReference type="ARBA" id="ARBA00022527"/>
    </source>
</evidence>
<evidence type="ECO:0000256" key="2">
    <source>
        <dbReference type="ARBA" id="ARBA00022679"/>
    </source>
</evidence>
<evidence type="ECO:0000313" key="8">
    <source>
        <dbReference type="RefSeq" id="XP_016475996.1"/>
    </source>
</evidence>
<accession>A0A1S4AH73</accession>
<dbReference type="Pfam" id="PF00069">
    <property type="entry name" value="Pkinase"/>
    <property type="match status" value="1"/>
</dbReference>
<dbReference type="RefSeq" id="XP_016475996.1">
    <property type="nucleotide sequence ID" value="XM_016620510.1"/>
</dbReference>
<dbReference type="SMART" id="SM00220">
    <property type="entry name" value="S_TKc"/>
    <property type="match status" value="1"/>
</dbReference>
<keyword evidence="2" id="KW-0808">Transferase</keyword>
<dbReference type="AlphaFoldDB" id="A0A1S4AH73"/>
<dbReference type="InterPro" id="IPR011009">
    <property type="entry name" value="Kinase-like_dom_sf"/>
</dbReference>
<protein>
    <submittedName>
        <fullName evidence="8">Mitogen-activated protein kinase KSS1-like</fullName>
    </submittedName>
</protein>
<keyword evidence="4" id="KW-0418">Kinase</keyword>
<evidence type="ECO:0000259" key="7">
    <source>
        <dbReference type="PROSITE" id="PS50011"/>
    </source>
</evidence>
<dbReference type="STRING" id="4097.A0A1S4AH73"/>
<dbReference type="SMR" id="A0A1S4AH73"/>
<dbReference type="Pfam" id="PF12776">
    <property type="entry name" value="Myb_DNA-bind_3"/>
    <property type="match status" value="1"/>
</dbReference>
<keyword evidence="5" id="KW-0067">ATP-binding</keyword>
<proteinExistence type="predicted"/>
<dbReference type="InterPro" id="IPR000719">
    <property type="entry name" value="Prot_kinase_dom"/>
</dbReference>
<dbReference type="PROSITE" id="PS50011">
    <property type="entry name" value="PROTEIN_KINASE_DOM"/>
    <property type="match status" value="1"/>
</dbReference>
<dbReference type="PaxDb" id="4097-A0A1S4AH73"/>
<dbReference type="GO" id="GO:0004674">
    <property type="term" value="F:protein serine/threonine kinase activity"/>
    <property type="evidence" value="ECO:0007669"/>
    <property type="project" value="UniProtKB-KW"/>
</dbReference>
<evidence type="ECO:0000256" key="6">
    <source>
        <dbReference type="SAM" id="MobiDB-lite"/>
    </source>
</evidence>
<dbReference type="PANTHER" id="PTHR24055">
    <property type="entry name" value="MITOGEN-ACTIVATED PROTEIN KINASE"/>
    <property type="match status" value="1"/>
</dbReference>
<feature type="domain" description="Protein kinase" evidence="7">
    <location>
        <begin position="109"/>
        <end position="318"/>
    </location>
</feature>